<evidence type="ECO:0000313" key="2">
    <source>
        <dbReference type="EMBL" id="MCS0634127.1"/>
    </source>
</evidence>
<dbReference type="Proteomes" id="UP001431313">
    <property type="component" value="Unassembled WGS sequence"/>
</dbReference>
<accession>A0ABT2CAI9</accession>
<proteinExistence type="predicted"/>
<dbReference type="EMBL" id="JANUGQ010000001">
    <property type="protein sequence ID" value="MCS0634127.1"/>
    <property type="molecule type" value="Genomic_DNA"/>
</dbReference>
<dbReference type="Pfam" id="PF01636">
    <property type="entry name" value="APH"/>
    <property type="match status" value="1"/>
</dbReference>
<organism evidence="2 3">
    <name type="scientific">Streptomyces pyxinae</name>
    <dbReference type="NCBI Taxonomy" id="2970734"/>
    <lineage>
        <taxon>Bacteria</taxon>
        <taxon>Bacillati</taxon>
        <taxon>Actinomycetota</taxon>
        <taxon>Actinomycetes</taxon>
        <taxon>Kitasatosporales</taxon>
        <taxon>Streptomycetaceae</taxon>
        <taxon>Streptomyces</taxon>
    </lineage>
</organism>
<gene>
    <name evidence="2" type="ORF">NX801_00290</name>
</gene>
<protein>
    <recommendedName>
        <fullName evidence="1">Aminoglycoside phosphotransferase domain-containing protein</fullName>
    </recommendedName>
</protein>
<feature type="domain" description="Aminoglycoside phosphotransferase" evidence="1">
    <location>
        <begin position="50"/>
        <end position="182"/>
    </location>
</feature>
<comment type="caution">
    <text evidence="2">The sequence shown here is derived from an EMBL/GenBank/DDBJ whole genome shotgun (WGS) entry which is preliminary data.</text>
</comment>
<keyword evidence="3" id="KW-1185">Reference proteome</keyword>
<sequence length="210" mass="22789">MGTTRSPATGIGIRHYDPTAAPGGFTEAEMRQVLERACAAVGLDSADAQLLRGHTNAVVLLEAEKVVVKIARKGTAVEEVRRTVEFVRWLMDVGFPTVTLHPAEVVAGGHAAILWTYLPQPDHSIEAAQLAKPLFGLHNLPTPPAPPPGHDNFAAIRRSLQEITCLPSEDLRFLQRHAERLSSDLETVRFALPGGVIQGDPQRRWCSPCG</sequence>
<dbReference type="InterPro" id="IPR011009">
    <property type="entry name" value="Kinase-like_dom_sf"/>
</dbReference>
<evidence type="ECO:0000313" key="3">
    <source>
        <dbReference type="Proteomes" id="UP001431313"/>
    </source>
</evidence>
<reference evidence="2" key="1">
    <citation type="submission" date="2022-08" db="EMBL/GenBank/DDBJ databases">
        <authorList>
            <person name="Somphong A."/>
            <person name="Phongsopitanun W."/>
        </authorList>
    </citation>
    <scope>NUCLEOTIDE SEQUENCE</scope>
    <source>
        <strain evidence="2">LP05-1</strain>
    </source>
</reference>
<dbReference type="RefSeq" id="WP_258784663.1">
    <property type="nucleotide sequence ID" value="NZ_JANUGQ010000001.1"/>
</dbReference>
<evidence type="ECO:0000259" key="1">
    <source>
        <dbReference type="Pfam" id="PF01636"/>
    </source>
</evidence>
<dbReference type="SUPFAM" id="SSF56112">
    <property type="entry name" value="Protein kinase-like (PK-like)"/>
    <property type="match status" value="1"/>
</dbReference>
<dbReference type="InterPro" id="IPR002575">
    <property type="entry name" value="Aminoglycoside_PTrfase"/>
</dbReference>
<name>A0ABT2CAI9_9ACTN</name>